<dbReference type="Proteomes" id="UP001165074">
    <property type="component" value="Unassembled WGS sequence"/>
</dbReference>
<dbReference type="AlphaFoldDB" id="A0A9W6SC05"/>
<dbReference type="SMART" id="SM00895">
    <property type="entry name" value="FCD"/>
    <property type="match status" value="1"/>
</dbReference>
<dbReference type="SUPFAM" id="SSF46785">
    <property type="entry name" value="Winged helix' DNA-binding domain"/>
    <property type="match status" value="1"/>
</dbReference>
<dbReference type="EMBL" id="BSTK01000025">
    <property type="protein sequence ID" value="GLY92126.1"/>
    <property type="molecule type" value="Genomic_DNA"/>
</dbReference>
<dbReference type="Gene3D" id="1.10.10.10">
    <property type="entry name" value="Winged helix-like DNA-binding domain superfamily/Winged helix DNA-binding domain"/>
    <property type="match status" value="1"/>
</dbReference>
<evidence type="ECO:0000313" key="6">
    <source>
        <dbReference type="Proteomes" id="UP001165074"/>
    </source>
</evidence>
<evidence type="ECO:0000256" key="2">
    <source>
        <dbReference type="ARBA" id="ARBA00023125"/>
    </source>
</evidence>
<keyword evidence="3" id="KW-0804">Transcription</keyword>
<dbReference type="InterPro" id="IPR036388">
    <property type="entry name" value="WH-like_DNA-bd_sf"/>
</dbReference>
<dbReference type="InterPro" id="IPR000524">
    <property type="entry name" value="Tscrpt_reg_HTH_GntR"/>
</dbReference>
<dbReference type="Pfam" id="PF00392">
    <property type="entry name" value="GntR"/>
    <property type="match status" value="1"/>
</dbReference>
<sequence>MTSVNALNAPALVRTGLGDQIRQVLIDRITSGELQPGERIVERRIAAELGVSQAPVREALRQLEALRLVETMPNRGARVREFTEVDFAEFFPVRAGLEETAAELAARHLAGRVEALEGHIERLATAEGPDVMRHSIAFHREIVDAAGNRLLREVWESLGIEIWTTLSVRRHDTELCGKTAEHIEIADAFRRADPRVGRMLHDHVMKYAP</sequence>
<dbReference type="Gene3D" id="1.20.120.530">
    <property type="entry name" value="GntR ligand-binding domain-like"/>
    <property type="match status" value="1"/>
</dbReference>
<comment type="caution">
    <text evidence="5">The sequence shown here is derived from an EMBL/GenBank/DDBJ whole genome shotgun (WGS) entry which is preliminary data.</text>
</comment>
<keyword evidence="6" id="KW-1185">Reference proteome</keyword>
<dbReference type="GO" id="GO:0003700">
    <property type="term" value="F:DNA-binding transcription factor activity"/>
    <property type="evidence" value="ECO:0007669"/>
    <property type="project" value="InterPro"/>
</dbReference>
<dbReference type="GO" id="GO:0003677">
    <property type="term" value="F:DNA binding"/>
    <property type="evidence" value="ECO:0007669"/>
    <property type="project" value="UniProtKB-KW"/>
</dbReference>
<dbReference type="InterPro" id="IPR008920">
    <property type="entry name" value="TF_FadR/GntR_C"/>
</dbReference>
<dbReference type="PANTHER" id="PTHR43537:SF24">
    <property type="entry name" value="GLUCONATE OPERON TRANSCRIPTIONAL REPRESSOR"/>
    <property type="match status" value="1"/>
</dbReference>
<name>A0A9W6SC05_9ACTN</name>
<dbReference type="Pfam" id="PF07729">
    <property type="entry name" value="FCD"/>
    <property type="match status" value="1"/>
</dbReference>
<keyword evidence="2" id="KW-0238">DNA-binding</keyword>
<proteinExistence type="predicted"/>
<dbReference type="SUPFAM" id="SSF48008">
    <property type="entry name" value="GntR ligand-binding domain-like"/>
    <property type="match status" value="1"/>
</dbReference>
<dbReference type="PANTHER" id="PTHR43537">
    <property type="entry name" value="TRANSCRIPTIONAL REGULATOR, GNTR FAMILY"/>
    <property type="match status" value="1"/>
</dbReference>
<protein>
    <submittedName>
        <fullName evidence="5">GntR family transcriptional regulator</fullName>
    </submittedName>
</protein>
<evidence type="ECO:0000259" key="4">
    <source>
        <dbReference type="PROSITE" id="PS50949"/>
    </source>
</evidence>
<keyword evidence="1" id="KW-0805">Transcription regulation</keyword>
<dbReference type="PROSITE" id="PS50949">
    <property type="entry name" value="HTH_GNTR"/>
    <property type="match status" value="1"/>
</dbReference>
<gene>
    <name evidence="5" type="ORF">Airi02_100540</name>
</gene>
<dbReference type="InterPro" id="IPR036390">
    <property type="entry name" value="WH_DNA-bd_sf"/>
</dbReference>
<evidence type="ECO:0000313" key="5">
    <source>
        <dbReference type="EMBL" id="GLY92126.1"/>
    </source>
</evidence>
<dbReference type="CDD" id="cd07377">
    <property type="entry name" value="WHTH_GntR"/>
    <property type="match status" value="1"/>
</dbReference>
<feature type="domain" description="HTH gntR-type" evidence="4">
    <location>
        <begin position="15"/>
        <end position="82"/>
    </location>
</feature>
<dbReference type="InterPro" id="IPR011711">
    <property type="entry name" value="GntR_C"/>
</dbReference>
<evidence type="ECO:0000256" key="3">
    <source>
        <dbReference type="ARBA" id="ARBA00023163"/>
    </source>
</evidence>
<dbReference type="SMART" id="SM00345">
    <property type="entry name" value="HTH_GNTR"/>
    <property type="match status" value="1"/>
</dbReference>
<evidence type="ECO:0000256" key="1">
    <source>
        <dbReference type="ARBA" id="ARBA00023015"/>
    </source>
</evidence>
<organism evidence="5 6">
    <name type="scientific">Actinoallomurus iriomotensis</name>
    <dbReference type="NCBI Taxonomy" id="478107"/>
    <lineage>
        <taxon>Bacteria</taxon>
        <taxon>Bacillati</taxon>
        <taxon>Actinomycetota</taxon>
        <taxon>Actinomycetes</taxon>
        <taxon>Streptosporangiales</taxon>
        <taxon>Thermomonosporaceae</taxon>
        <taxon>Actinoallomurus</taxon>
    </lineage>
</organism>
<accession>A0A9W6SC05</accession>
<reference evidence="5" key="1">
    <citation type="submission" date="2023-03" db="EMBL/GenBank/DDBJ databases">
        <title>Actinoallomurus iriomotensis NBRC 103684.</title>
        <authorList>
            <person name="Ichikawa N."/>
            <person name="Sato H."/>
            <person name="Tonouchi N."/>
        </authorList>
    </citation>
    <scope>NUCLEOTIDE SEQUENCE</scope>
    <source>
        <strain evidence="5">NBRC 103684</strain>
    </source>
</reference>